<reference evidence="3" key="1">
    <citation type="journal article" date="2023" name="IScience">
        <title>Live-bearing cockroach genome reveals convergent evolutionary mechanisms linked to viviparity in insects and beyond.</title>
        <authorList>
            <person name="Fouks B."/>
            <person name="Harrison M.C."/>
            <person name="Mikhailova A.A."/>
            <person name="Marchal E."/>
            <person name="English S."/>
            <person name="Carruthers M."/>
            <person name="Jennings E.C."/>
            <person name="Chiamaka E.L."/>
            <person name="Frigard R.A."/>
            <person name="Pippel M."/>
            <person name="Attardo G.M."/>
            <person name="Benoit J.B."/>
            <person name="Bornberg-Bauer E."/>
            <person name="Tobe S.S."/>
        </authorList>
    </citation>
    <scope>NUCLEOTIDE SEQUENCE</scope>
    <source>
        <strain evidence="3">Stay&amp;Tobe</strain>
    </source>
</reference>
<feature type="compositionally biased region" description="Basic and acidic residues" evidence="1">
    <location>
        <begin position="76"/>
        <end position="92"/>
    </location>
</feature>
<feature type="compositionally biased region" description="Basic and acidic residues" evidence="1">
    <location>
        <begin position="107"/>
        <end position="120"/>
    </location>
</feature>
<dbReference type="Proteomes" id="UP001233999">
    <property type="component" value="Unassembled WGS sequence"/>
</dbReference>
<reference evidence="3" key="2">
    <citation type="submission" date="2023-05" db="EMBL/GenBank/DDBJ databases">
        <authorList>
            <person name="Fouks B."/>
        </authorList>
    </citation>
    <scope>NUCLEOTIDE SEQUENCE</scope>
    <source>
        <strain evidence="3">Stay&amp;Tobe</strain>
        <tissue evidence="3">Testes</tissue>
    </source>
</reference>
<accession>A0AAD7ZL76</accession>
<organism evidence="3 4">
    <name type="scientific">Diploptera punctata</name>
    <name type="common">Pacific beetle cockroach</name>
    <dbReference type="NCBI Taxonomy" id="6984"/>
    <lineage>
        <taxon>Eukaryota</taxon>
        <taxon>Metazoa</taxon>
        <taxon>Ecdysozoa</taxon>
        <taxon>Arthropoda</taxon>
        <taxon>Hexapoda</taxon>
        <taxon>Insecta</taxon>
        <taxon>Pterygota</taxon>
        <taxon>Neoptera</taxon>
        <taxon>Polyneoptera</taxon>
        <taxon>Dictyoptera</taxon>
        <taxon>Blattodea</taxon>
        <taxon>Blaberoidea</taxon>
        <taxon>Blaberidae</taxon>
        <taxon>Diplopterinae</taxon>
        <taxon>Diploptera</taxon>
    </lineage>
</organism>
<keyword evidence="4" id="KW-1185">Reference proteome</keyword>
<dbReference type="EMBL" id="JASPKZ010007798">
    <property type="protein sequence ID" value="KAJ9582450.1"/>
    <property type="molecule type" value="Genomic_DNA"/>
</dbReference>
<dbReference type="AlphaFoldDB" id="A0AAD7ZL76"/>
<feature type="compositionally biased region" description="Polar residues" evidence="1">
    <location>
        <begin position="121"/>
        <end position="133"/>
    </location>
</feature>
<sequence>MPMISVRWLLLVSCMVAVVVAAPRSSEESSEYRRYAQSSESDSDSQEDLTSSETKFNEEKLDDQTTSTKPTPQIGEVKREAQLLSDTEDKTKLASTTESGDVSTTKSPEREARAAQEEKTGQQTIPTKPTTETSEIKKPEEVKREAESSESESGEENSNIPPSTQSEALSTTKSPERNVRAAQELKTGDQKLTTEISKTQTPEDVKQPSNTFGATTTEVKKTPIVN</sequence>
<feature type="compositionally biased region" description="Polar residues" evidence="1">
    <location>
        <begin position="93"/>
        <end position="106"/>
    </location>
</feature>
<proteinExistence type="predicted"/>
<feature type="compositionally biased region" description="Basic and acidic residues" evidence="1">
    <location>
        <begin position="25"/>
        <end position="34"/>
    </location>
</feature>
<keyword evidence="2" id="KW-0732">Signal</keyword>
<protein>
    <submittedName>
        <fullName evidence="3">Uncharacterized protein</fullName>
    </submittedName>
</protein>
<feature type="compositionally biased region" description="Basic and acidic residues" evidence="1">
    <location>
        <begin position="134"/>
        <end position="147"/>
    </location>
</feature>
<feature type="compositionally biased region" description="Polar residues" evidence="1">
    <location>
        <begin position="159"/>
        <end position="173"/>
    </location>
</feature>
<evidence type="ECO:0000313" key="4">
    <source>
        <dbReference type="Proteomes" id="UP001233999"/>
    </source>
</evidence>
<name>A0AAD7ZL76_DIPPU</name>
<evidence type="ECO:0000256" key="1">
    <source>
        <dbReference type="SAM" id="MobiDB-lite"/>
    </source>
</evidence>
<feature type="region of interest" description="Disordered" evidence="1">
    <location>
        <begin position="22"/>
        <end position="226"/>
    </location>
</feature>
<feature type="signal peptide" evidence="2">
    <location>
        <begin position="1"/>
        <end position="21"/>
    </location>
</feature>
<comment type="caution">
    <text evidence="3">The sequence shown here is derived from an EMBL/GenBank/DDBJ whole genome shotgun (WGS) entry which is preliminary data.</text>
</comment>
<evidence type="ECO:0000313" key="3">
    <source>
        <dbReference type="EMBL" id="KAJ9582450.1"/>
    </source>
</evidence>
<gene>
    <name evidence="3" type="ORF">L9F63_003208</name>
</gene>
<evidence type="ECO:0000256" key="2">
    <source>
        <dbReference type="SAM" id="SignalP"/>
    </source>
</evidence>
<feature type="compositionally biased region" description="Polar residues" evidence="1">
    <location>
        <begin position="190"/>
        <end position="200"/>
    </location>
</feature>
<feature type="compositionally biased region" description="Polar residues" evidence="1">
    <location>
        <begin position="207"/>
        <end position="217"/>
    </location>
</feature>
<feature type="chain" id="PRO_5042271834" evidence="2">
    <location>
        <begin position="22"/>
        <end position="226"/>
    </location>
</feature>